<reference evidence="4" key="1">
    <citation type="submission" date="2016-10" db="EMBL/GenBank/DDBJ databases">
        <authorList>
            <person name="Varghese N."/>
            <person name="Submissions S."/>
        </authorList>
    </citation>
    <scope>NUCLEOTIDE SEQUENCE [LARGE SCALE GENOMIC DNA]</scope>
    <source>
        <strain evidence="4">DSM 217</strain>
    </source>
</reference>
<feature type="transmembrane region" description="Helical" evidence="2">
    <location>
        <begin position="104"/>
        <end position="121"/>
    </location>
</feature>
<dbReference type="OrthoDB" id="6022998at2"/>
<sequence length="212" mass="24267">MPVAHPFLRKAFPYFKWTVFGLLGINVILFFTEQTFVEGLDSLAWLTLLLLFEWETSQLDKPYVSRWEKWGIHAGRILAYGLILHSAVGYGAADYITEHGPVDLWNAMTWIGIVLLLEYDVYSPGEYARWEWYLRNGAKLVLYAALFVFALLWGLDGEWLDTYDALLWILCFFAIEINVLEFEEEIPYRDAPDDDPATAEASPAAGPASEEV</sequence>
<feature type="transmembrane region" description="Helical" evidence="2">
    <location>
        <begin position="165"/>
        <end position="182"/>
    </location>
</feature>
<dbReference type="Proteomes" id="UP000198816">
    <property type="component" value="Unassembled WGS sequence"/>
</dbReference>
<proteinExistence type="predicted"/>
<dbReference type="RefSeq" id="WP_093035566.1">
    <property type="nucleotide sequence ID" value="NZ_FNNZ01000020.1"/>
</dbReference>
<feature type="transmembrane region" description="Helical" evidence="2">
    <location>
        <begin position="12"/>
        <end position="30"/>
    </location>
</feature>
<feature type="region of interest" description="Disordered" evidence="1">
    <location>
        <begin position="189"/>
        <end position="212"/>
    </location>
</feature>
<keyword evidence="2" id="KW-0812">Transmembrane</keyword>
<keyword evidence="2" id="KW-0472">Membrane</keyword>
<dbReference type="EMBL" id="FNNZ01000020">
    <property type="protein sequence ID" value="SDX30281.1"/>
    <property type="molecule type" value="Genomic_DNA"/>
</dbReference>
<evidence type="ECO:0000256" key="2">
    <source>
        <dbReference type="SAM" id="Phobius"/>
    </source>
</evidence>
<dbReference type="STRING" id="1058.SAMN05421783_12040"/>
<keyword evidence="4" id="KW-1185">Reference proteome</keyword>
<keyword evidence="2" id="KW-1133">Transmembrane helix</keyword>
<evidence type="ECO:0000313" key="3">
    <source>
        <dbReference type="EMBL" id="SDX30281.1"/>
    </source>
</evidence>
<evidence type="ECO:0000313" key="4">
    <source>
        <dbReference type="Proteomes" id="UP000198816"/>
    </source>
</evidence>
<protein>
    <submittedName>
        <fullName evidence="3">Uncharacterized protein</fullName>
    </submittedName>
</protein>
<name>A0A1H3ALG7_THIRO</name>
<accession>A0A1H3ALG7</accession>
<gene>
    <name evidence="3" type="ORF">SAMN05421783_12040</name>
</gene>
<feature type="transmembrane region" description="Helical" evidence="2">
    <location>
        <begin position="133"/>
        <end position="153"/>
    </location>
</feature>
<dbReference type="AlphaFoldDB" id="A0A1H3ALG7"/>
<organism evidence="3 4">
    <name type="scientific">Thiocapsa roseopersicina</name>
    <dbReference type="NCBI Taxonomy" id="1058"/>
    <lineage>
        <taxon>Bacteria</taxon>
        <taxon>Pseudomonadati</taxon>
        <taxon>Pseudomonadota</taxon>
        <taxon>Gammaproteobacteria</taxon>
        <taxon>Chromatiales</taxon>
        <taxon>Chromatiaceae</taxon>
        <taxon>Thiocapsa</taxon>
    </lineage>
</organism>
<evidence type="ECO:0000256" key="1">
    <source>
        <dbReference type="SAM" id="MobiDB-lite"/>
    </source>
</evidence>
<feature type="compositionally biased region" description="Low complexity" evidence="1">
    <location>
        <begin position="198"/>
        <end position="212"/>
    </location>
</feature>